<evidence type="ECO:0000256" key="2">
    <source>
        <dbReference type="ARBA" id="ARBA00022473"/>
    </source>
</evidence>
<organism evidence="12 13">
    <name type="scientific">Glossina palpalis gambiensis</name>
    <dbReference type="NCBI Taxonomy" id="67801"/>
    <lineage>
        <taxon>Eukaryota</taxon>
        <taxon>Metazoa</taxon>
        <taxon>Ecdysozoa</taxon>
        <taxon>Arthropoda</taxon>
        <taxon>Hexapoda</taxon>
        <taxon>Insecta</taxon>
        <taxon>Pterygota</taxon>
        <taxon>Neoptera</taxon>
        <taxon>Endopterygota</taxon>
        <taxon>Diptera</taxon>
        <taxon>Brachycera</taxon>
        <taxon>Muscomorpha</taxon>
        <taxon>Hippoboscoidea</taxon>
        <taxon>Glossinidae</taxon>
        <taxon>Glossina</taxon>
    </lineage>
</organism>
<dbReference type="VEuPathDB" id="VectorBase:GPPI002850"/>
<dbReference type="InterPro" id="IPR009057">
    <property type="entry name" value="Homeodomain-like_sf"/>
</dbReference>
<evidence type="ECO:0000256" key="4">
    <source>
        <dbReference type="ARBA" id="ARBA00022902"/>
    </source>
</evidence>
<keyword evidence="2" id="KW-0217">Developmental protein</keyword>
<dbReference type="SUPFAM" id="SSF46689">
    <property type="entry name" value="Homeodomain-like"/>
    <property type="match status" value="1"/>
</dbReference>
<comment type="similarity">
    <text evidence="7">Belongs to the paired homeobox family. Unc-4 subfamily.</text>
</comment>
<evidence type="ECO:0000256" key="7">
    <source>
        <dbReference type="ARBA" id="ARBA00038351"/>
    </source>
</evidence>
<dbReference type="AlphaFoldDB" id="A0A1B0AND9"/>
<reference evidence="13" key="1">
    <citation type="submission" date="2015-01" db="EMBL/GenBank/DDBJ databases">
        <authorList>
            <person name="Aksoy S."/>
            <person name="Warren W."/>
            <person name="Wilson R.K."/>
        </authorList>
    </citation>
    <scope>NUCLEOTIDE SEQUENCE [LARGE SCALE GENOMIC DNA]</scope>
    <source>
        <strain evidence="13">IAEA</strain>
    </source>
</reference>
<evidence type="ECO:0000256" key="1">
    <source>
        <dbReference type="ARBA" id="ARBA00004123"/>
    </source>
</evidence>
<dbReference type="EMBL" id="JXJN01000799">
    <property type="status" value="NOT_ANNOTATED_CDS"/>
    <property type="molecule type" value="Genomic_DNA"/>
</dbReference>
<dbReference type="STRING" id="67801.A0A1B0AND9"/>
<dbReference type="GO" id="GO:0007399">
    <property type="term" value="P:nervous system development"/>
    <property type="evidence" value="ECO:0007669"/>
    <property type="project" value="UniProtKB-KW"/>
</dbReference>
<evidence type="ECO:0000313" key="13">
    <source>
        <dbReference type="Proteomes" id="UP000092460"/>
    </source>
</evidence>
<dbReference type="GO" id="GO:0010468">
    <property type="term" value="P:regulation of gene expression"/>
    <property type="evidence" value="ECO:0007669"/>
    <property type="project" value="TreeGrafter"/>
</dbReference>
<evidence type="ECO:0000256" key="10">
    <source>
        <dbReference type="SAM" id="MobiDB-lite"/>
    </source>
</evidence>
<feature type="region of interest" description="Disordered" evidence="10">
    <location>
        <begin position="1"/>
        <end position="21"/>
    </location>
</feature>
<dbReference type="PANTHER" id="PTHR46799">
    <property type="entry name" value="HOMEOBOX PROTEIN UNC-4 HOMOLOG"/>
    <property type="match status" value="1"/>
</dbReference>
<dbReference type="GO" id="GO:0030154">
    <property type="term" value="P:cell differentiation"/>
    <property type="evidence" value="ECO:0007669"/>
    <property type="project" value="UniProtKB-KW"/>
</dbReference>
<evidence type="ECO:0000313" key="12">
    <source>
        <dbReference type="EnsemblMetazoa" id="GPPI002850-PA"/>
    </source>
</evidence>
<proteinExistence type="inferred from homology"/>
<dbReference type="CDD" id="cd00086">
    <property type="entry name" value="homeodomain"/>
    <property type="match status" value="1"/>
</dbReference>
<evidence type="ECO:0000256" key="3">
    <source>
        <dbReference type="ARBA" id="ARBA00022782"/>
    </source>
</evidence>
<dbReference type="PROSITE" id="PS50071">
    <property type="entry name" value="HOMEOBOX_2"/>
    <property type="match status" value="1"/>
</dbReference>
<dbReference type="Pfam" id="PF00046">
    <property type="entry name" value="Homeodomain"/>
    <property type="match status" value="1"/>
</dbReference>
<feature type="DNA-binding region" description="Homeobox" evidence="8">
    <location>
        <begin position="20"/>
        <end position="65"/>
    </location>
</feature>
<keyword evidence="8 9" id="KW-0238">DNA-binding</keyword>
<keyword evidence="8 9" id="KW-0371">Homeobox</keyword>
<comment type="subcellular location">
    <subcellularLocation>
        <location evidence="1 8 9">Nucleus</location>
    </subcellularLocation>
</comment>
<keyword evidence="5" id="KW-0805">Transcription regulation</keyword>
<keyword evidence="3" id="KW-0221">Differentiation</keyword>
<sequence>MTGLTTSTCDDNESNNSSRRRRCRTNFNARQLEELEEAFLVSHYPDAFMREQLAFSLDLKESRVSDNGPTAGQFFCSLL</sequence>
<reference evidence="12" key="2">
    <citation type="submission" date="2020-05" db="UniProtKB">
        <authorList>
            <consortium name="EnsemblMetazoa"/>
        </authorList>
    </citation>
    <scope>IDENTIFICATION</scope>
    <source>
        <strain evidence="12">IAEA</strain>
    </source>
</reference>
<keyword evidence="4" id="KW-0524">Neurogenesis</keyword>
<dbReference type="Gene3D" id="1.10.10.60">
    <property type="entry name" value="Homeodomain-like"/>
    <property type="match status" value="1"/>
</dbReference>
<feature type="domain" description="Homeobox" evidence="11">
    <location>
        <begin position="18"/>
        <end position="64"/>
    </location>
</feature>
<evidence type="ECO:0000259" key="11">
    <source>
        <dbReference type="PROSITE" id="PS50071"/>
    </source>
</evidence>
<dbReference type="SMART" id="SM00389">
    <property type="entry name" value="HOX"/>
    <property type="match status" value="1"/>
</dbReference>
<evidence type="ECO:0000256" key="6">
    <source>
        <dbReference type="ARBA" id="ARBA00023163"/>
    </source>
</evidence>
<evidence type="ECO:0000256" key="8">
    <source>
        <dbReference type="PROSITE-ProRule" id="PRU00108"/>
    </source>
</evidence>
<evidence type="ECO:0000256" key="5">
    <source>
        <dbReference type="ARBA" id="ARBA00023015"/>
    </source>
</evidence>
<keyword evidence="6" id="KW-0804">Transcription</keyword>
<dbReference type="EMBL" id="JXJN01000798">
    <property type="status" value="NOT_ANNOTATED_CDS"/>
    <property type="molecule type" value="Genomic_DNA"/>
</dbReference>
<dbReference type="EnsemblMetazoa" id="GPPI002850-RA">
    <property type="protein sequence ID" value="GPPI002850-PA"/>
    <property type="gene ID" value="GPPI002850"/>
</dbReference>
<keyword evidence="13" id="KW-1185">Reference proteome</keyword>
<name>A0A1B0AND9_9MUSC</name>
<dbReference type="InterPro" id="IPR001356">
    <property type="entry name" value="HD"/>
</dbReference>
<dbReference type="Proteomes" id="UP000092460">
    <property type="component" value="Unassembled WGS sequence"/>
</dbReference>
<dbReference type="GO" id="GO:1990837">
    <property type="term" value="F:sequence-specific double-stranded DNA binding"/>
    <property type="evidence" value="ECO:0007669"/>
    <property type="project" value="TreeGrafter"/>
</dbReference>
<protein>
    <recommendedName>
        <fullName evidence="11">Homeobox domain-containing protein</fullName>
    </recommendedName>
</protein>
<dbReference type="PANTHER" id="PTHR46799:SF1">
    <property type="entry name" value="HOMEOBOX PROTEIN UNC-4 HOMOLOG"/>
    <property type="match status" value="1"/>
</dbReference>
<evidence type="ECO:0000256" key="9">
    <source>
        <dbReference type="RuleBase" id="RU000682"/>
    </source>
</evidence>
<keyword evidence="8 9" id="KW-0539">Nucleus</keyword>
<dbReference type="GO" id="GO:0005634">
    <property type="term" value="C:nucleus"/>
    <property type="evidence" value="ECO:0007669"/>
    <property type="project" value="UniProtKB-SubCell"/>
</dbReference>
<accession>A0A1B0AND9</accession>